<gene>
    <name evidence="7" type="ORF">R0135_15075</name>
</gene>
<keyword evidence="7" id="KW-0032">Aminotransferase</keyword>
<dbReference type="Pfam" id="PF00282">
    <property type="entry name" value="Pyridoxal_deC"/>
    <property type="match status" value="1"/>
</dbReference>
<evidence type="ECO:0000256" key="1">
    <source>
        <dbReference type="ARBA" id="ARBA00001933"/>
    </source>
</evidence>
<dbReference type="SUPFAM" id="SSF53383">
    <property type="entry name" value="PLP-dependent transferases"/>
    <property type="match status" value="1"/>
</dbReference>
<evidence type="ECO:0000256" key="6">
    <source>
        <dbReference type="RuleBase" id="RU000382"/>
    </source>
</evidence>
<dbReference type="GO" id="GO:0008483">
    <property type="term" value="F:transaminase activity"/>
    <property type="evidence" value="ECO:0007669"/>
    <property type="project" value="UniProtKB-KW"/>
</dbReference>
<evidence type="ECO:0000313" key="8">
    <source>
        <dbReference type="Proteomes" id="UP001626537"/>
    </source>
</evidence>
<protein>
    <submittedName>
        <fullName evidence="7">Aminotransferase class V-fold PLP-dependent enzyme</fullName>
    </submittedName>
</protein>
<dbReference type="Proteomes" id="UP001626537">
    <property type="component" value="Chromosome"/>
</dbReference>
<dbReference type="Gene3D" id="1.20.1340.10">
    <property type="entry name" value="dopa decarboxylase, N-terminal domain"/>
    <property type="match status" value="1"/>
</dbReference>
<evidence type="ECO:0000256" key="4">
    <source>
        <dbReference type="ARBA" id="ARBA00022898"/>
    </source>
</evidence>
<dbReference type="InterPro" id="IPR015421">
    <property type="entry name" value="PyrdxlP-dep_Trfase_major"/>
</dbReference>
<evidence type="ECO:0000256" key="5">
    <source>
        <dbReference type="ARBA" id="ARBA00023239"/>
    </source>
</evidence>
<dbReference type="InterPro" id="IPR002129">
    <property type="entry name" value="PyrdxlP-dep_de-COase"/>
</dbReference>
<dbReference type="PANTHER" id="PTHR11999:SF70">
    <property type="entry name" value="MIP05841P"/>
    <property type="match status" value="1"/>
</dbReference>
<keyword evidence="3" id="KW-0210">Decarboxylase</keyword>
<keyword evidence="8" id="KW-1185">Reference proteome</keyword>
<dbReference type="PANTHER" id="PTHR11999">
    <property type="entry name" value="GROUP II PYRIDOXAL-5-PHOSPHATE DECARBOXYLASE"/>
    <property type="match status" value="1"/>
</dbReference>
<organism evidence="7 8">
    <name type="scientific">Congregibacter variabilis</name>
    <dbReference type="NCBI Taxonomy" id="3081200"/>
    <lineage>
        <taxon>Bacteria</taxon>
        <taxon>Pseudomonadati</taxon>
        <taxon>Pseudomonadota</taxon>
        <taxon>Gammaproteobacteria</taxon>
        <taxon>Cellvibrionales</taxon>
        <taxon>Halieaceae</taxon>
        <taxon>Congregibacter</taxon>
    </lineage>
</organism>
<evidence type="ECO:0000313" key="7">
    <source>
        <dbReference type="EMBL" id="WOJ93090.1"/>
    </source>
</evidence>
<keyword evidence="5 6" id="KW-0456">Lyase</keyword>
<sequence>MDVNPKDRPYPADTLGMDSSEMRRLGYAVVDAVVQRLENKHCEPAIAAKDPGPLLELLGGALPEDAQPAEASLELLIDSALFYQQHGDHPRYFARVPGPSSFAAIIGEWLGVGFNSIAASWPGGAGPSAVELVVIDWLRQLMDLPEDTEGVLVSGGSQASLTAIAAVRALKGQGCVYLSDQTHASLVRALSTLGFTQQQIRILESDPQHRMSAQSVQEAITVDQGRGLKPMMVIATAGSTNTGAIDPINELADICLEHKIWLHIDGAYGAPAALTDSGKRCLDGIQRADSLVLDPHKWLFQPYDVGCLLIRPGVLENCFNMNPEYLKDVQGNESATDFRNRGFELTRRSRALKLWFSLRSYGVAKFRKAIDYSIELTEFAEAYLRESPQRWEIISPAQIGIICFALRGASPEEHERRAQALSESGFACVTTTKLKGRTALRLCIINPLTTQADITETIDRLGCE</sequence>
<dbReference type="InterPro" id="IPR010977">
    <property type="entry name" value="Aromatic_deC"/>
</dbReference>
<evidence type="ECO:0000256" key="2">
    <source>
        <dbReference type="ARBA" id="ARBA00009533"/>
    </source>
</evidence>
<comment type="cofactor">
    <cofactor evidence="1 6">
        <name>pyridoxal 5'-phosphate</name>
        <dbReference type="ChEBI" id="CHEBI:597326"/>
    </cofactor>
</comment>
<reference evidence="7 8" key="1">
    <citation type="submission" date="2023-10" db="EMBL/GenBank/DDBJ databases">
        <title>Two novel species belonging to the OM43/NOR5 clade.</title>
        <authorList>
            <person name="Park M."/>
        </authorList>
    </citation>
    <scope>NUCLEOTIDE SEQUENCE [LARGE SCALE GENOMIC DNA]</scope>
    <source>
        <strain evidence="7 8">IMCC43200</strain>
    </source>
</reference>
<dbReference type="InterPro" id="IPR015422">
    <property type="entry name" value="PyrdxlP-dep_Trfase_small"/>
</dbReference>
<dbReference type="PRINTS" id="PR00800">
    <property type="entry name" value="YHDCRBOXLASE"/>
</dbReference>
<dbReference type="RefSeq" id="WP_407347749.1">
    <property type="nucleotide sequence ID" value="NZ_CP136864.1"/>
</dbReference>
<accession>A0ABZ0I3I8</accession>
<name>A0ABZ0I3I8_9GAMM</name>
<proteinExistence type="inferred from homology"/>
<keyword evidence="4 6" id="KW-0663">Pyridoxal phosphate</keyword>
<dbReference type="InterPro" id="IPR015424">
    <property type="entry name" value="PyrdxlP-dep_Trfase"/>
</dbReference>
<keyword evidence="7" id="KW-0808">Transferase</keyword>
<comment type="similarity">
    <text evidence="2 6">Belongs to the group II decarboxylase family.</text>
</comment>
<dbReference type="EMBL" id="CP136864">
    <property type="protein sequence ID" value="WOJ93090.1"/>
    <property type="molecule type" value="Genomic_DNA"/>
</dbReference>
<dbReference type="Gene3D" id="3.90.1150.10">
    <property type="entry name" value="Aspartate Aminotransferase, domain 1"/>
    <property type="match status" value="1"/>
</dbReference>
<dbReference type="Gene3D" id="3.40.640.10">
    <property type="entry name" value="Type I PLP-dependent aspartate aminotransferase-like (Major domain)"/>
    <property type="match status" value="1"/>
</dbReference>
<evidence type="ECO:0000256" key="3">
    <source>
        <dbReference type="ARBA" id="ARBA00022793"/>
    </source>
</evidence>